<reference evidence="1 2" key="1">
    <citation type="submission" date="2023-07" db="EMBL/GenBank/DDBJ databases">
        <title>Sequencing the genomes of 1000 actinobacteria strains.</title>
        <authorList>
            <person name="Klenk H.-P."/>
        </authorList>
    </citation>
    <scope>NUCLEOTIDE SEQUENCE [LARGE SCALE GENOMIC DNA]</scope>
    <source>
        <strain evidence="1 2">DSM 44709</strain>
    </source>
</reference>
<proteinExistence type="predicted"/>
<gene>
    <name evidence="1" type="ORF">J2S42_001865</name>
</gene>
<name>A0AAE3VWN7_9ACTN</name>
<dbReference type="RefSeq" id="WP_307237534.1">
    <property type="nucleotide sequence ID" value="NZ_JAUSUZ010000001.1"/>
</dbReference>
<protein>
    <submittedName>
        <fullName evidence="1">Uncharacterized protein</fullName>
    </submittedName>
</protein>
<keyword evidence="2" id="KW-1185">Reference proteome</keyword>
<dbReference type="AlphaFoldDB" id="A0AAE3VWN7"/>
<accession>A0AAE3VWN7</accession>
<dbReference type="EMBL" id="JAUSUZ010000001">
    <property type="protein sequence ID" value="MDQ0365196.1"/>
    <property type="molecule type" value="Genomic_DNA"/>
</dbReference>
<dbReference type="Proteomes" id="UP001240236">
    <property type="component" value="Unassembled WGS sequence"/>
</dbReference>
<comment type="caution">
    <text evidence="1">The sequence shown here is derived from an EMBL/GenBank/DDBJ whole genome shotgun (WGS) entry which is preliminary data.</text>
</comment>
<sequence>MEESYEFSDDSYTALGAAGVAWQDAVFVLRQSRPVVRRHIGAVLQVAGADRQGRWLAVALIEITPEHDDQYTVVGGRYLDDLEVASIMRMLKG</sequence>
<evidence type="ECO:0000313" key="1">
    <source>
        <dbReference type="EMBL" id="MDQ0365196.1"/>
    </source>
</evidence>
<organism evidence="1 2">
    <name type="scientific">Catenuloplanes indicus</name>
    <dbReference type="NCBI Taxonomy" id="137267"/>
    <lineage>
        <taxon>Bacteria</taxon>
        <taxon>Bacillati</taxon>
        <taxon>Actinomycetota</taxon>
        <taxon>Actinomycetes</taxon>
        <taxon>Micromonosporales</taxon>
        <taxon>Micromonosporaceae</taxon>
        <taxon>Catenuloplanes</taxon>
    </lineage>
</organism>
<evidence type="ECO:0000313" key="2">
    <source>
        <dbReference type="Proteomes" id="UP001240236"/>
    </source>
</evidence>